<comment type="caution">
    <text evidence="1">The sequence shown here is derived from an EMBL/GenBank/DDBJ whole genome shotgun (WGS) entry which is preliminary data.</text>
</comment>
<proteinExistence type="predicted"/>
<reference evidence="1 2" key="1">
    <citation type="journal article" date="2019" name="Sci. Rep.">
        <title>Orb-weaving spider Araneus ventricosus genome elucidates the spidroin gene catalogue.</title>
        <authorList>
            <person name="Kono N."/>
            <person name="Nakamura H."/>
            <person name="Ohtoshi R."/>
            <person name="Moran D.A.P."/>
            <person name="Shinohara A."/>
            <person name="Yoshida Y."/>
            <person name="Fujiwara M."/>
            <person name="Mori M."/>
            <person name="Tomita M."/>
            <person name="Arakawa K."/>
        </authorList>
    </citation>
    <scope>NUCLEOTIDE SEQUENCE [LARGE SCALE GENOMIC DNA]</scope>
</reference>
<gene>
    <name evidence="1" type="ORF">AVEN_214712_1</name>
</gene>
<organism evidence="1 2">
    <name type="scientific">Araneus ventricosus</name>
    <name type="common">Orbweaver spider</name>
    <name type="synonym">Epeira ventricosa</name>
    <dbReference type="NCBI Taxonomy" id="182803"/>
    <lineage>
        <taxon>Eukaryota</taxon>
        <taxon>Metazoa</taxon>
        <taxon>Ecdysozoa</taxon>
        <taxon>Arthropoda</taxon>
        <taxon>Chelicerata</taxon>
        <taxon>Arachnida</taxon>
        <taxon>Araneae</taxon>
        <taxon>Araneomorphae</taxon>
        <taxon>Entelegynae</taxon>
        <taxon>Araneoidea</taxon>
        <taxon>Araneidae</taxon>
        <taxon>Araneus</taxon>
    </lineage>
</organism>
<protein>
    <submittedName>
        <fullName evidence="1">Uncharacterized protein</fullName>
    </submittedName>
</protein>
<dbReference type="Proteomes" id="UP000499080">
    <property type="component" value="Unassembled WGS sequence"/>
</dbReference>
<keyword evidence="2" id="KW-1185">Reference proteome</keyword>
<accession>A0A4Y2VJR8</accession>
<evidence type="ECO:0000313" key="2">
    <source>
        <dbReference type="Proteomes" id="UP000499080"/>
    </source>
</evidence>
<sequence>MRVSLRNLCMRPPFPPPDIFTFSEKVPQVFSISRITKFRKCEGAIVHLVLERLLSISENRIGNGRSHCPFCLERSSQHLENHENRKCEGAYHPPSCLDSLHIFENHEIGNVKLSSSILFWNDFSTSLENHEIGNVKEPIVHLVSERLLSILENHGI</sequence>
<name>A0A4Y2VJR8_ARAVE</name>
<evidence type="ECO:0000313" key="1">
    <source>
        <dbReference type="EMBL" id="GBO23890.1"/>
    </source>
</evidence>
<dbReference type="EMBL" id="BGPR01046918">
    <property type="protein sequence ID" value="GBO23890.1"/>
    <property type="molecule type" value="Genomic_DNA"/>
</dbReference>
<dbReference type="AlphaFoldDB" id="A0A4Y2VJR8"/>